<gene>
    <name evidence="1" type="ORF">OIE82_34910</name>
</gene>
<protein>
    <recommendedName>
        <fullName evidence="2">Glyoxalase-like domain-containing protein</fullName>
    </recommendedName>
</protein>
<reference evidence="1" key="1">
    <citation type="submission" date="2022-10" db="EMBL/GenBank/DDBJ databases">
        <title>The complete genomes of actinobacterial strains from the NBC collection.</title>
        <authorList>
            <person name="Joergensen T.S."/>
            <person name="Alvarez Arevalo M."/>
            <person name="Sterndorff E.B."/>
            <person name="Faurdal D."/>
            <person name="Vuksanovic O."/>
            <person name="Mourched A.-S."/>
            <person name="Charusanti P."/>
            <person name="Shaw S."/>
            <person name="Blin K."/>
            <person name="Weber T."/>
        </authorList>
    </citation>
    <scope>NUCLEOTIDE SEQUENCE [LARGE SCALE GENOMIC DNA]</scope>
    <source>
        <strain evidence="1">NBC 01686</strain>
        <plasmid evidence="1">unnamed1</plasmid>
    </source>
</reference>
<geneLocation type="plasmid" evidence="1">
    <name>unnamed1</name>
</geneLocation>
<keyword evidence="1" id="KW-0614">Plasmid</keyword>
<dbReference type="RefSeq" id="WP_266477994.1">
    <property type="nucleotide sequence ID" value="NZ_CP109208.1"/>
</dbReference>
<evidence type="ECO:0000313" key="1">
    <source>
        <dbReference type="EMBL" id="WUU58370.1"/>
    </source>
</evidence>
<dbReference type="EMBL" id="CP109208">
    <property type="protein sequence ID" value="WUU58370.1"/>
    <property type="molecule type" value="Genomic_DNA"/>
</dbReference>
<organism evidence="1">
    <name type="scientific">Streptomyces althioticus</name>
    <dbReference type="NCBI Taxonomy" id="83380"/>
    <lineage>
        <taxon>Bacteria</taxon>
        <taxon>Bacillati</taxon>
        <taxon>Actinomycetota</taxon>
        <taxon>Actinomycetes</taxon>
        <taxon>Kitasatosporales</taxon>
        <taxon>Streptomycetaceae</taxon>
        <taxon>Streptomyces</taxon>
        <taxon>Streptomyces althioticus group</taxon>
    </lineage>
</organism>
<sequence>MTADGGLVGRCLGTTDHKQQALDAWTAHLGLEREDTADSQRGITLHGEGDRQFAVIVLSAR</sequence>
<accession>A0ABZ1YFK9</accession>
<name>A0ABZ1YFK9_9ACTN</name>
<evidence type="ECO:0008006" key="2">
    <source>
        <dbReference type="Google" id="ProtNLM"/>
    </source>
</evidence>
<proteinExistence type="predicted"/>